<keyword evidence="3" id="KW-0804">Transcription</keyword>
<dbReference type="InterPro" id="IPR036388">
    <property type="entry name" value="WH-like_DNA-bd_sf"/>
</dbReference>
<dbReference type="SUPFAM" id="SSF52540">
    <property type="entry name" value="P-loop containing nucleoside triphosphate hydrolases"/>
    <property type="match status" value="1"/>
</dbReference>
<gene>
    <name evidence="5" type="ORF">HGG79_17790</name>
</gene>
<feature type="domain" description="HTH luxR-type" evidence="4">
    <location>
        <begin position="754"/>
        <end position="819"/>
    </location>
</feature>
<keyword evidence="2" id="KW-0238">DNA-binding</keyword>
<keyword evidence="1" id="KW-0805">Transcription regulation</keyword>
<sequence length="821" mass="96046">MEKIKILKRKRINHILKSVYNYPLTIVEAPMGFGKTTAVKEFLKCKKNPYIWITFLNDTKSTGCIWYQFCEQISKLDEKAGKALRSLGFPADVPQTKKVLSILNEIDYKEKTIFVIDDYQLSKEVKINNFITKIVQEDIEDFHIIIITRDTTEIDLSEFLFKGMCQIISQQHLKFTEEELKAYCLMMKSDISNQDLTKINEYTDGWISLAYMILLALEKGIPVGMNSTIDDLVENTLFNSYGQDVQNFLLQLSIMNSFTSKQAFYITKEEKTDEILKKLRKENAFIFYDEASQEYKIHNVLLDFLRIKLNFRPKKLKELYRRLGEWYLEKKEFQTALGYLNIIGDEKRILLELNKPENVCNEPLFEGHFKMFSRIPEEQLYKYPIAYLRHILCSIMSGTYMKDCMQRIERLQRFYENNNNVDKEYRDRIVAETLIVKKFLVFNDLEKMCVISDKARSLLQGKQSYIMLRENEFTFGSPHLIYIYFRDEGTLKKVLHIIQKNMPLHSKMSDGNGTGCEYLGLAEYSLETGDFEAAEINSFKAIYKAKTKTQASIIICAYFNLIRLYIFQGKIYESIQKLNEIQEEFGKLNHPIYNTTIDLCRGYIYGCMGEIEEIPYWLQIGDMTAADFFYQGMAFSYIVYGKAVMLSKNYIKLEVLTETFEEYFSIFSNQLGFIHNYIFKAVSKYHLYGMDEGISVLKEGLSKAQSDDIVMPFVESASYIMNMLETIYSMDSKNQYIKRVLDYSKKYNESLKRSEQNNIKLSQREIQILSLVAKGLKRNEIADHLMVSQATVKTHLHNIYKKLQVSGKLQAVNLAKMQGFI</sequence>
<dbReference type="CDD" id="cd06170">
    <property type="entry name" value="LuxR_C_like"/>
    <property type="match status" value="1"/>
</dbReference>
<evidence type="ECO:0000259" key="4">
    <source>
        <dbReference type="PROSITE" id="PS50043"/>
    </source>
</evidence>
<dbReference type="Gene3D" id="1.10.10.10">
    <property type="entry name" value="Winged helix-like DNA-binding domain superfamily/Winged helix DNA-binding domain"/>
    <property type="match status" value="1"/>
</dbReference>
<comment type="caution">
    <text evidence="5">The sequence shown here is derived from an EMBL/GenBank/DDBJ whole genome shotgun (WGS) entry which is preliminary data.</text>
</comment>
<keyword evidence="6" id="KW-1185">Reference proteome</keyword>
<evidence type="ECO:0000256" key="1">
    <source>
        <dbReference type="ARBA" id="ARBA00023015"/>
    </source>
</evidence>
<reference evidence="5 6" key="1">
    <citation type="submission" date="2020-04" db="EMBL/GenBank/DDBJ databases">
        <title>Genomic insights into acetone-butanol-ethanol (ABE) fermentation by sequencing solventogenic clostridia strains.</title>
        <authorList>
            <person name="Brown S."/>
        </authorList>
    </citation>
    <scope>NUCLEOTIDE SEQUENCE [LARGE SCALE GENOMIC DNA]</scope>
    <source>
        <strain evidence="5 6">DJ011</strain>
    </source>
</reference>
<evidence type="ECO:0000313" key="6">
    <source>
        <dbReference type="Proteomes" id="UP000563151"/>
    </source>
</evidence>
<dbReference type="EMBL" id="JAAZWO010000031">
    <property type="protein sequence ID" value="MBC2399607.1"/>
    <property type="molecule type" value="Genomic_DNA"/>
</dbReference>
<name>A0A923ECR9_CLOTT</name>
<evidence type="ECO:0000256" key="3">
    <source>
        <dbReference type="ARBA" id="ARBA00023163"/>
    </source>
</evidence>
<dbReference type="InterPro" id="IPR059106">
    <property type="entry name" value="WHD_MalT"/>
</dbReference>
<dbReference type="PANTHER" id="PTHR44688:SF16">
    <property type="entry name" value="DNA-BINDING TRANSCRIPTIONAL ACTIVATOR DEVR_DOSR"/>
    <property type="match status" value="1"/>
</dbReference>
<dbReference type="InterPro" id="IPR027417">
    <property type="entry name" value="P-loop_NTPase"/>
</dbReference>
<dbReference type="PROSITE" id="PS50043">
    <property type="entry name" value="HTH_LUXR_2"/>
    <property type="match status" value="1"/>
</dbReference>
<dbReference type="RefSeq" id="WP_173680149.1">
    <property type="nucleotide sequence ID" value="NZ_JAAZWO010000031.1"/>
</dbReference>
<evidence type="ECO:0000256" key="2">
    <source>
        <dbReference type="ARBA" id="ARBA00023125"/>
    </source>
</evidence>
<dbReference type="Pfam" id="PF25873">
    <property type="entry name" value="WHD_MalT"/>
    <property type="match status" value="1"/>
</dbReference>
<proteinExistence type="predicted"/>
<protein>
    <submittedName>
        <fullName evidence="5">LuxR family transcriptional regulator</fullName>
    </submittedName>
</protein>
<dbReference type="AlphaFoldDB" id="A0A923ECR9"/>
<dbReference type="Pfam" id="PF00196">
    <property type="entry name" value="GerE"/>
    <property type="match status" value="1"/>
</dbReference>
<dbReference type="InterPro" id="IPR000792">
    <property type="entry name" value="Tscrpt_reg_LuxR_C"/>
</dbReference>
<dbReference type="PRINTS" id="PR00038">
    <property type="entry name" value="HTHLUXR"/>
</dbReference>
<dbReference type="InterPro" id="IPR016032">
    <property type="entry name" value="Sig_transdc_resp-reg_C-effctor"/>
</dbReference>
<dbReference type="SUPFAM" id="SSF46894">
    <property type="entry name" value="C-terminal effector domain of the bipartite response regulators"/>
    <property type="match status" value="1"/>
</dbReference>
<dbReference type="Gene3D" id="3.40.50.300">
    <property type="entry name" value="P-loop containing nucleotide triphosphate hydrolases"/>
    <property type="match status" value="1"/>
</dbReference>
<dbReference type="SMART" id="SM00421">
    <property type="entry name" value="HTH_LUXR"/>
    <property type="match status" value="1"/>
</dbReference>
<dbReference type="Gene3D" id="1.25.40.10">
    <property type="entry name" value="Tetratricopeptide repeat domain"/>
    <property type="match status" value="1"/>
</dbReference>
<organism evidence="5 6">
    <name type="scientific">Clostridium tetanomorphum</name>
    <dbReference type="NCBI Taxonomy" id="1553"/>
    <lineage>
        <taxon>Bacteria</taxon>
        <taxon>Bacillati</taxon>
        <taxon>Bacillota</taxon>
        <taxon>Clostridia</taxon>
        <taxon>Eubacteriales</taxon>
        <taxon>Clostridiaceae</taxon>
        <taxon>Clostridium</taxon>
    </lineage>
</organism>
<accession>A0A923ECR9</accession>
<dbReference type="GO" id="GO:0003677">
    <property type="term" value="F:DNA binding"/>
    <property type="evidence" value="ECO:0007669"/>
    <property type="project" value="UniProtKB-KW"/>
</dbReference>
<dbReference type="Proteomes" id="UP000563151">
    <property type="component" value="Unassembled WGS sequence"/>
</dbReference>
<dbReference type="GO" id="GO:0006355">
    <property type="term" value="P:regulation of DNA-templated transcription"/>
    <property type="evidence" value="ECO:0007669"/>
    <property type="project" value="InterPro"/>
</dbReference>
<dbReference type="InterPro" id="IPR011990">
    <property type="entry name" value="TPR-like_helical_dom_sf"/>
</dbReference>
<evidence type="ECO:0000313" key="5">
    <source>
        <dbReference type="EMBL" id="MBC2399607.1"/>
    </source>
</evidence>
<dbReference type="PANTHER" id="PTHR44688">
    <property type="entry name" value="DNA-BINDING TRANSCRIPTIONAL ACTIVATOR DEVR_DOSR"/>
    <property type="match status" value="1"/>
</dbReference>